<gene>
    <name evidence="4" type="primary">LOC106074249</name>
</gene>
<evidence type="ECO:0000256" key="1">
    <source>
        <dbReference type="SAM" id="MobiDB-lite"/>
    </source>
</evidence>
<evidence type="ECO:0000313" key="3">
    <source>
        <dbReference type="Proteomes" id="UP001165740"/>
    </source>
</evidence>
<organism evidence="3 4">
    <name type="scientific">Biomphalaria glabrata</name>
    <name type="common">Bloodfluke planorb</name>
    <name type="synonym">Freshwater snail</name>
    <dbReference type="NCBI Taxonomy" id="6526"/>
    <lineage>
        <taxon>Eukaryota</taxon>
        <taxon>Metazoa</taxon>
        <taxon>Spiralia</taxon>
        <taxon>Lophotrochozoa</taxon>
        <taxon>Mollusca</taxon>
        <taxon>Gastropoda</taxon>
        <taxon>Heterobranchia</taxon>
        <taxon>Euthyneura</taxon>
        <taxon>Panpulmonata</taxon>
        <taxon>Hygrophila</taxon>
        <taxon>Lymnaeoidea</taxon>
        <taxon>Planorbidae</taxon>
        <taxon>Biomphalaria</taxon>
    </lineage>
</organism>
<feature type="compositionally biased region" description="Basic and acidic residues" evidence="1">
    <location>
        <begin position="145"/>
        <end position="159"/>
    </location>
</feature>
<keyword evidence="2" id="KW-1133">Transmembrane helix</keyword>
<feature type="region of interest" description="Disordered" evidence="1">
    <location>
        <begin position="1"/>
        <end position="26"/>
    </location>
</feature>
<dbReference type="RefSeq" id="XP_055869640.1">
    <property type="nucleotide sequence ID" value="XM_056013665.1"/>
</dbReference>
<keyword evidence="2" id="KW-0812">Transmembrane</keyword>
<dbReference type="GeneID" id="106074249"/>
<sequence length="201" mass="22153">MARTDDNFNGSDASGSGGGDENNNNGNSCDLKVLNVKARNRDQQLISLLAYLVLTVHCALRLSLLVYRCTASGCHDSQSPDREESDSIVMPLEGESNNDNQMLAGTFEEMSLESSDSAPLENLQTPQGATAYPDRVPLEDDEDEMVNKAKAPCERKRNFDSPLLGRNVSNTPSRRKRPPDKQKEKEVESSKPKFANGIYRS</sequence>
<keyword evidence="3" id="KW-1185">Reference proteome</keyword>
<dbReference type="Proteomes" id="UP001165740">
    <property type="component" value="Chromosome 16"/>
</dbReference>
<dbReference type="AlphaFoldDB" id="A0A9W2Z402"/>
<evidence type="ECO:0000313" key="4">
    <source>
        <dbReference type="RefSeq" id="XP_055869640.1"/>
    </source>
</evidence>
<feature type="compositionally biased region" description="Polar residues" evidence="1">
    <location>
        <begin position="112"/>
        <end position="128"/>
    </location>
</feature>
<dbReference type="OrthoDB" id="10412239at2759"/>
<name>A0A9W2Z402_BIOGL</name>
<keyword evidence="2" id="KW-0472">Membrane</keyword>
<accession>A0A9W2Z402</accession>
<feature type="transmembrane region" description="Helical" evidence="2">
    <location>
        <begin position="45"/>
        <end position="67"/>
    </location>
</feature>
<evidence type="ECO:0000256" key="2">
    <source>
        <dbReference type="SAM" id="Phobius"/>
    </source>
</evidence>
<proteinExistence type="predicted"/>
<feature type="compositionally biased region" description="Basic and acidic residues" evidence="1">
    <location>
        <begin position="179"/>
        <end position="191"/>
    </location>
</feature>
<feature type="region of interest" description="Disordered" evidence="1">
    <location>
        <begin position="110"/>
        <end position="201"/>
    </location>
</feature>
<protein>
    <submittedName>
        <fullName evidence="4">Uncharacterized protein LOC106074249</fullName>
    </submittedName>
</protein>
<reference evidence="4" key="1">
    <citation type="submission" date="2025-08" db="UniProtKB">
        <authorList>
            <consortium name="RefSeq"/>
        </authorList>
    </citation>
    <scope>IDENTIFICATION</scope>
</reference>